<evidence type="ECO:0000313" key="16">
    <source>
        <dbReference type="EMBL" id="RUO39029.1"/>
    </source>
</evidence>
<evidence type="ECO:0000256" key="3">
    <source>
        <dbReference type="ARBA" id="ARBA00017574"/>
    </source>
</evidence>
<proteinExistence type="inferred from homology"/>
<dbReference type="InterPro" id="IPR017730">
    <property type="entry name" value="Chaperonin_ClpB"/>
</dbReference>
<dbReference type="SMART" id="SM01086">
    <property type="entry name" value="ClpB_D2-small"/>
    <property type="match status" value="1"/>
</dbReference>
<evidence type="ECO:0000256" key="13">
    <source>
        <dbReference type="RuleBase" id="RU004432"/>
    </source>
</evidence>
<evidence type="ECO:0000256" key="10">
    <source>
        <dbReference type="ARBA" id="ARBA00023186"/>
    </source>
</evidence>
<dbReference type="SUPFAM" id="SSF52540">
    <property type="entry name" value="P-loop containing nucleoside triphosphate hydrolases"/>
    <property type="match status" value="2"/>
</dbReference>
<dbReference type="NCBIfam" id="TIGR03346">
    <property type="entry name" value="chaperone_ClpB"/>
    <property type="match status" value="1"/>
</dbReference>
<dbReference type="InterPro" id="IPR036628">
    <property type="entry name" value="Clp_N_dom_sf"/>
</dbReference>
<dbReference type="PROSITE" id="PS00871">
    <property type="entry name" value="CLPAB_2"/>
    <property type="match status" value="1"/>
</dbReference>
<dbReference type="GO" id="GO:0034605">
    <property type="term" value="P:cellular response to heat"/>
    <property type="evidence" value="ECO:0007669"/>
    <property type="project" value="TreeGrafter"/>
</dbReference>
<dbReference type="InterPro" id="IPR027417">
    <property type="entry name" value="P-loop_NTPase"/>
</dbReference>
<dbReference type="Pfam" id="PF00004">
    <property type="entry name" value="AAA"/>
    <property type="match status" value="1"/>
</dbReference>
<evidence type="ECO:0000256" key="11">
    <source>
        <dbReference type="ARBA" id="ARBA00026057"/>
    </source>
</evidence>
<dbReference type="PRINTS" id="PR00300">
    <property type="entry name" value="CLPPROTEASEA"/>
</dbReference>
<keyword evidence="4 14" id="KW-0963">Cytoplasm</keyword>
<evidence type="ECO:0000256" key="4">
    <source>
        <dbReference type="ARBA" id="ARBA00022490"/>
    </source>
</evidence>
<evidence type="ECO:0000313" key="17">
    <source>
        <dbReference type="Proteomes" id="UP000286976"/>
    </source>
</evidence>
<dbReference type="Pfam" id="PF17871">
    <property type="entry name" value="AAA_lid_9"/>
    <property type="match status" value="1"/>
</dbReference>
<dbReference type="GO" id="GO:0042026">
    <property type="term" value="P:protein refolding"/>
    <property type="evidence" value="ECO:0007669"/>
    <property type="project" value="UniProtKB-UniRule"/>
</dbReference>
<comment type="similarity">
    <text evidence="2 13">Belongs to the ClpA/ClpB family.</text>
</comment>
<dbReference type="RefSeq" id="WP_126757905.1">
    <property type="nucleotide sequence ID" value="NZ_PIPQ01000007.1"/>
</dbReference>
<dbReference type="NCBIfam" id="NF008118">
    <property type="entry name" value="PRK10865.1"/>
    <property type="match status" value="1"/>
</dbReference>
<dbReference type="Gene3D" id="3.40.50.300">
    <property type="entry name" value="P-loop containing nucleotide triphosphate hydrolases"/>
    <property type="match status" value="3"/>
</dbReference>
<dbReference type="Proteomes" id="UP000286976">
    <property type="component" value="Unassembled WGS sequence"/>
</dbReference>
<dbReference type="Pfam" id="PF10431">
    <property type="entry name" value="ClpB_D2-small"/>
    <property type="match status" value="1"/>
</dbReference>
<keyword evidence="9 14" id="KW-0175">Coiled coil</keyword>
<dbReference type="Pfam" id="PF07724">
    <property type="entry name" value="AAA_2"/>
    <property type="match status" value="1"/>
</dbReference>
<dbReference type="InterPro" id="IPR003959">
    <property type="entry name" value="ATPase_AAA_core"/>
</dbReference>
<evidence type="ECO:0000256" key="12">
    <source>
        <dbReference type="PROSITE-ProRule" id="PRU01251"/>
    </source>
</evidence>
<dbReference type="InterPro" id="IPR050130">
    <property type="entry name" value="ClpA_ClpB"/>
</dbReference>
<evidence type="ECO:0000256" key="2">
    <source>
        <dbReference type="ARBA" id="ARBA00008675"/>
    </source>
</evidence>
<comment type="subcellular location">
    <subcellularLocation>
        <location evidence="1 14">Cytoplasm</location>
    </subcellularLocation>
</comment>
<name>A0A432WZ29_9GAMM</name>
<dbReference type="CDD" id="cd19499">
    <property type="entry name" value="RecA-like_ClpB_Hsp104-like"/>
    <property type="match status" value="1"/>
</dbReference>
<keyword evidence="8 14" id="KW-0346">Stress response</keyword>
<dbReference type="CDD" id="cd00009">
    <property type="entry name" value="AAA"/>
    <property type="match status" value="1"/>
</dbReference>
<feature type="domain" description="Clp R" evidence="15">
    <location>
        <begin position="3"/>
        <end position="146"/>
    </location>
</feature>
<dbReference type="PROSITE" id="PS51903">
    <property type="entry name" value="CLP_R"/>
    <property type="match status" value="1"/>
</dbReference>
<evidence type="ECO:0000256" key="7">
    <source>
        <dbReference type="ARBA" id="ARBA00022840"/>
    </source>
</evidence>
<sequence>MRLDKFTSKFQLALSDAQSLALGRDNQYIEPVHLMTALLNQEGGSVRPLLQLLGADLNQIRAELSKAIAALPQVQGIGGEVQLSAATGNLLNLCDKYAQKRKDSYISSELFVLAATEDRGKLGEILKQNNLTAKNIEEAIDNIRNGQKVDDQNAEEQRQALDKYTVDLTERAEQGKIDPVIGRDEEIRRTIQVLQRRTKNNPVLIGEPGVGKTAIVEGLAQRIVNNEVPEGLKNKRVLSLDLGALLAGAKYRGEFEERLKAVLNELQQAEGQIILFIDEMHMVVGAGKADGAMDAGNMLKPALARGELHCVGATTLDEYREFIEKDAALERRFQRVLVEEPTVEDTIAILRGLKERYELHHSVEITDPAIVAAASLSHRYISDRQLPDKAIDLIDEAGSSLRIQIDSKPEELDRVERRIIQLKLESQALSKEKDEASKKRLEVLEAEIAEHEKTFQELEEIWNTEKAALQGHQHIKGMLDQARTDLEIARRAGDLNRMSELQYGRIPELERKLDFALQAEMQEMNLLRNRVTEEEIAEVLARWTGIPVNRMLEGERDKLLNMEDVLHETVVGQREAVVSVANAIRRSRAGLSDPARPIGSFLFLGPTGVGKTELAKTLARFMFDTEEAMVRIDMSEFMEKHAVARLVGAPPGYVGYEEGGYLTEAVRRRPYSVILLDEIEKAHPDVFNILLQVLDDGRLTDGQGRTVDFRNVVIIMTSNLGSELIQEKAGSIEYTEMKEMLNEVLAHSFRPEFLNRVDETVVFHPLGADHIQRIAKLQIDRLVERLEERELTLDISDDALALIGEVGFDPLFGARPLKRAIQNELENPLAQAILQGEFAPGDTIKVTRGEQGLLISS</sequence>
<gene>
    <name evidence="14" type="primary">clpB</name>
    <name evidence="16" type="ORF">CWE15_09780</name>
</gene>
<dbReference type="InterPro" id="IPR019489">
    <property type="entry name" value="Clp_ATPase_C"/>
</dbReference>
<dbReference type="PROSITE" id="PS00870">
    <property type="entry name" value="CLPAB_1"/>
    <property type="match status" value="1"/>
</dbReference>
<evidence type="ECO:0000256" key="8">
    <source>
        <dbReference type="ARBA" id="ARBA00023016"/>
    </source>
</evidence>
<evidence type="ECO:0000256" key="1">
    <source>
        <dbReference type="ARBA" id="ARBA00004496"/>
    </source>
</evidence>
<comment type="function">
    <text evidence="14">Part of a stress-induced multi-chaperone system, it is involved in the recovery of the cell from heat-induced damage, in cooperation with DnaK, DnaJ and GrpE.</text>
</comment>
<comment type="caution">
    <text evidence="16">The sequence shown here is derived from an EMBL/GenBank/DDBJ whole genome shotgun (WGS) entry which is preliminary data.</text>
</comment>
<keyword evidence="6 13" id="KW-0547">Nucleotide-binding</keyword>
<evidence type="ECO:0000256" key="14">
    <source>
        <dbReference type="RuleBase" id="RU362034"/>
    </source>
</evidence>
<dbReference type="SMART" id="SM00382">
    <property type="entry name" value="AAA"/>
    <property type="match status" value="2"/>
</dbReference>
<dbReference type="PANTHER" id="PTHR11638:SF18">
    <property type="entry name" value="HEAT SHOCK PROTEIN 104"/>
    <property type="match status" value="1"/>
</dbReference>
<dbReference type="FunFam" id="1.10.1780.10:FF:000003">
    <property type="entry name" value="ATP-dependent chaperone ClpB"/>
    <property type="match status" value="1"/>
</dbReference>
<dbReference type="Gene3D" id="1.10.8.60">
    <property type="match status" value="1"/>
</dbReference>
<accession>A0A432WZ29</accession>
<dbReference type="InterPro" id="IPR018368">
    <property type="entry name" value="ClpA/B_CS1"/>
</dbReference>
<dbReference type="Pfam" id="PF02861">
    <property type="entry name" value="Clp_N"/>
    <property type="match status" value="1"/>
</dbReference>
<dbReference type="FunFam" id="3.40.50.300:FF:000120">
    <property type="entry name" value="ATP-dependent chaperone ClpB"/>
    <property type="match status" value="1"/>
</dbReference>
<dbReference type="GO" id="GO:0005524">
    <property type="term" value="F:ATP binding"/>
    <property type="evidence" value="ECO:0007669"/>
    <property type="project" value="UniProtKB-UniRule"/>
</dbReference>
<evidence type="ECO:0000256" key="5">
    <source>
        <dbReference type="ARBA" id="ARBA00022737"/>
    </source>
</evidence>
<evidence type="ECO:0000256" key="9">
    <source>
        <dbReference type="ARBA" id="ARBA00023054"/>
    </source>
</evidence>
<dbReference type="InterPro" id="IPR028299">
    <property type="entry name" value="ClpA/B_CS2"/>
</dbReference>
<organism evidence="16 17">
    <name type="scientific">Aliidiomarina taiwanensis</name>
    <dbReference type="NCBI Taxonomy" id="946228"/>
    <lineage>
        <taxon>Bacteria</taxon>
        <taxon>Pseudomonadati</taxon>
        <taxon>Pseudomonadota</taxon>
        <taxon>Gammaproteobacteria</taxon>
        <taxon>Alteromonadales</taxon>
        <taxon>Idiomarinaceae</taxon>
        <taxon>Aliidiomarina</taxon>
    </lineage>
</organism>
<dbReference type="InterPro" id="IPR003593">
    <property type="entry name" value="AAA+_ATPase"/>
</dbReference>
<keyword evidence="10 13" id="KW-0143">Chaperone</keyword>
<dbReference type="FunFam" id="3.40.50.300:FF:000010">
    <property type="entry name" value="Chaperone clpB 1, putative"/>
    <property type="match status" value="1"/>
</dbReference>
<protein>
    <recommendedName>
        <fullName evidence="3 14">Chaperone protein ClpB</fullName>
    </recommendedName>
</protein>
<dbReference type="EMBL" id="PIPQ01000007">
    <property type="protein sequence ID" value="RUO39029.1"/>
    <property type="molecule type" value="Genomic_DNA"/>
</dbReference>
<keyword evidence="5 12" id="KW-0677">Repeat</keyword>
<dbReference type="InterPro" id="IPR001270">
    <property type="entry name" value="ClpA/B"/>
</dbReference>
<keyword evidence="17" id="KW-1185">Reference proteome</keyword>
<comment type="subunit">
    <text evidence="14">Homohexamer; The oligomerization is ATP-dependent.</text>
</comment>
<dbReference type="OrthoDB" id="9803641at2"/>
<dbReference type="Gene3D" id="1.10.1780.10">
    <property type="entry name" value="Clp, N-terminal domain"/>
    <property type="match status" value="1"/>
</dbReference>
<dbReference type="FunFam" id="3.40.50.300:FF:000025">
    <property type="entry name" value="ATP-dependent Clp protease subunit"/>
    <property type="match status" value="1"/>
</dbReference>
<dbReference type="InterPro" id="IPR004176">
    <property type="entry name" value="Clp_R_N"/>
</dbReference>
<feature type="coiled-coil region" evidence="14">
    <location>
        <begin position="412"/>
        <end position="461"/>
    </location>
</feature>
<keyword evidence="7 13" id="KW-0067">ATP-binding</keyword>
<dbReference type="AlphaFoldDB" id="A0A432WZ29"/>
<dbReference type="SUPFAM" id="SSF81923">
    <property type="entry name" value="Double Clp-N motif"/>
    <property type="match status" value="1"/>
</dbReference>
<dbReference type="InterPro" id="IPR041546">
    <property type="entry name" value="ClpA/ClpB_AAA_lid"/>
</dbReference>
<evidence type="ECO:0000256" key="6">
    <source>
        <dbReference type="ARBA" id="ARBA00022741"/>
    </source>
</evidence>
<reference evidence="16 17" key="1">
    <citation type="journal article" date="2011" name="Front. Microbiol.">
        <title>Genomic signatures of strain selection and enhancement in Bacillus atrophaeus var. globigii, a historical biowarfare simulant.</title>
        <authorList>
            <person name="Gibbons H.S."/>
            <person name="Broomall S.M."/>
            <person name="McNew L.A."/>
            <person name="Daligault H."/>
            <person name="Chapman C."/>
            <person name="Bruce D."/>
            <person name="Karavis M."/>
            <person name="Krepps M."/>
            <person name="McGregor P.A."/>
            <person name="Hong C."/>
            <person name="Park K.H."/>
            <person name="Akmal A."/>
            <person name="Feldman A."/>
            <person name="Lin J.S."/>
            <person name="Chang W.E."/>
            <person name="Higgs B.W."/>
            <person name="Demirev P."/>
            <person name="Lindquist J."/>
            <person name="Liem A."/>
            <person name="Fochler E."/>
            <person name="Read T.D."/>
            <person name="Tapia R."/>
            <person name="Johnson S."/>
            <person name="Bishop-Lilly K.A."/>
            <person name="Detter C."/>
            <person name="Han C."/>
            <person name="Sozhamannan S."/>
            <person name="Rosenzweig C.N."/>
            <person name="Skowronski E.W."/>
        </authorList>
    </citation>
    <scope>NUCLEOTIDE SEQUENCE [LARGE SCALE GENOMIC DNA]</scope>
    <source>
        <strain evidence="16 17">AIT1</strain>
    </source>
</reference>
<comment type="subunit">
    <text evidence="11">Homohexamer. The oligomerization is ATP-dependent.</text>
</comment>
<dbReference type="GO" id="GO:0016887">
    <property type="term" value="F:ATP hydrolysis activity"/>
    <property type="evidence" value="ECO:0007669"/>
    <property type="project" value="InterPro"/>
</dbReference>
<evidence type="ECO:0000259" key="15">
    <source>
        <dbReference type="PROSITE" id="PS51903"/>
    </source>
</evidence>
<dbReference type="PANTHER" id="PTHR11638">
    <property type="entry name" value="ATP-DEPENDENT CLP PROTEASE"/>
    <property type="match status" value="1"/>
</dbReference>
<dbReference type="GO" id="GO:0005737">
    <property type="term" value="C:cytoplasm"/>
    <property type="evidence" value="ECO:0007669"/>
    <property type="project" value="UniProtKB-SubCell"/>
</dbReference>